<gene>
    <name evidence="1" type="ORF">BOLC6T38164H</name>
</gene>
<organism evidence="1">
    <name type="scientific">Brassica oleracea</name>
    <name type="common">Wild cabbage</name>
    <dbReference type="NCBI Taxonomy" id="3712"/>
    <lineage>
        <taxon>Eukaryota</taxon>
        <taxon>Viridiplantae</taxon>
        <taxon>Streptophyta</taxon>
        <taxon>Embryophyta</taxon>
        <taxon>Tracheophyta</taxon>
        <taxon>Spermatophyta</taxon>
        <taxon>Magnoliopsida</taxon>
        <taxon>eudicotyledons</taxon>
        <taxon>Gunneridae</taxon>
        <taxon>Pentapetalae</taxon>
        <taxon>rosids</taxon>
        <taxon>malvids</taxon>
        <taxon>Brassicales</taxon>
        <taxon>Brassicaceae</taxon>
        <taxon>Brassiceae</taxon>
        <taxon>Brassica</taxon>
    </lineage>
</organism>
<name>A0A3P6GTD2_BRAOL</name>
<protein>
    <recommendedName>
        <fullName evidence="2">RNase H type-1 domain-containing protein</fullName>
    </recommendedName>
</protein>
<evidence type="ECO:0000313" key="1">
    <source>
        <dbReference type="EMBL" id="VDD62711.1"/>
    </source>
</evidence>
<reference evidence="1" key="1">
    <citation type="submission" date="2018-11" db="EMBL/GenBank/DDBJ databases">
        <authorList>
            <consortium name="Genoscope - CEA"/>
            <person name="William W."/>
        </authorList>
    </citation>
    <scope>NUCLEOTIDE SEQUENCE</scope>
</reference>
<proteinExistence type="predicted"/>
<accession>A0A3P6GTD2</accession>
<dbReference type="EMBL" id="LR031880">
    <property type="protein sequence ID" value="VDD62711.1"/>
    <property type="molecule type" value="Genomic_DNA"/>
</dbReference>
<evidence type="ECO:0008006" key="2">
    <source>
        <dbReference type="Google" id="ProtNLM"/>
    </source>
</evidence>
<dbReference type="AlphaFoldDB" id="A0A3P6GTD2"/>
<sequence length="45" mass="5333">MEKIQLLGTRNLQRRETSLHSELEALKWGMESMLQHSTCQRFVTD</sequence>